<name>A0A392W575_9FABA</name>
<accession>A0A392W575</accession>
<dbReference type="AlphaFoldDB" id="A0A392W575"/>
<sequence>HILEQSCDKAYLEKRWKQS</sequence>
<proteinExistence type="predicted"/>
<dbReference type="EMBL" id="LXQA011397058">
    <property type="protein sequence ID" value="MCI95798.1"/>
    <property type="molecule type" value="Genomic_DNA"/>
</dbReference>
<reference evidence="1 2" key="1">
    <citation type="journal article" date="2018" name="Front. Plant Sci.">
        <title>Red Clover (Trifolium pratense) and Zigzag Clover (T. medium) - A Picture of Genomic Similarities and Differences.</title>
        <authorList>
            <person name="Dluhosova J."/>
            <person name="Istvanek J."/>
            <person name="Nedelnik J."/>
            <person name="Repkova J."/>
        </authorList>
    </citation>
    <scope>NUCLEOTIDE SEQUENCE [LARGE SCALE GENOMIC DNA]</scope>
    <source>
        <strain evidence="2">cv. 10/8</strain>
        <tissue evidence="1">Leaf</tissue>
    </source>
</reference>
<keyword evidence="2" id="KW-1185">Reference proteome</keyword>
<organism evidence="1 2">
    <name type="scientific">Trifolium medium</name>
    <dbReference type="NCBI Taxonomy" id="97028"/>
    <lineage>
        <taxon>Eukaryota</taxon>
        <taxon>Viridiplantae</taxon>
        <taxon>Streptophyta</taxon>
        <taxon>Embryophyta</taxon>
        <taxon>Tracheophyta</taxon>
        <taxon>Spermatophyta</taxon>
        <taxon>Magnoliopsida</taxon>
        <taxon>eudicotyledons</taxon>
        <taxon>Gunneridae</taxon>
        <taxon>Pentapetalae</taxon>
        <taxon>rosids</taxon>
        <taxon>fabids</taxon>
        <taxon>Fabales</taxon>
        <taxon>Fabaceae</taxon>
        <taxon>Papilionoideae</taxon>
        <taxon>50 kb inversion clade</taxon>
        <taxon>NPAAA clade</taxon>
        <taxon>Hologalegina</taxon>
        <taxon>IRL clade</taxon>
        <taxon>Trifolieae</taxon>
        <taxon>Trifolium</taxon>
    </lineage>
</organism>
<dbReference type="Proteomes" id="UP000265520">
    <property type="component" value="Unassembled WGS sequence"/>
</dbReference>
<protein>
    <submittedName>
        <fullName evidence="1">Uncharacterized protein</fullName>
    </submittedName>
</protein>
<evidence type="ECO:0000313" key="1">
    <source>
        <dbReference type="EMBL" id="MCI95798.1"/>
    </source>
</evidence>
<comment type="caution">
    <text evidence="1">The sequence shown here is derived from an EMBL/GenBank/DDBJ whole genome shotgun (WGS) entry which is preliminary data.</text>
</comment>
<feature type="non-terminal residue" evidence="1">
    <location>
        <position position="1"/>
    </location>
</feature>
<evidence type="ECO:0000313" key="2">
    <source>
        <dbReference type="Proteomes" id="UP000265520"/>
    </source>
</evidence>